<reference evidence="3" key="1">
    <citation type="submission" date="2015-07" db="EMBL/GenBank/DDBJ databases">
        <authorList>
            <person name="Rodrigo-Torres Lidia"/>
            <person name="Arahal R.David."/>
        </authorList>
    </citation>
    <scope>NUCLEOTIDE SEQUENCE [LARGE SCALE GENOMIC DNA]</scope>
    <source>
        <strain evidence="3">CECT 4801</strain>
    </source>
</reference>
<dbReference type="RefSeq" id="WP_023000998.1">
    <property type="nucleotide sequence ID" value="NZ_CP045617.1"/>
</dbReference>
<keyword evidence="3" id="KW-1185">Reference proteome</keyword>
<proteinExistence type="predicted"/>
<sequence>MDKLPTNLAEFTHIRIIIGMVIGLGVARLLNGLARYVQHPQREEIYSVHLGWSLFMLLSVVHFWWFEFALGRIQVWTFESYLFVIAFAALYFFITAVLYPDKMGEYASYKDYFHARQTWIYGLLALMFVLDIVDSRLKGIDYFNDLGTAYLVRQIVMIVLVLAATRIRKSAYHIGLVSVVLLSQIWLITSNFSVLK</sequence>
<feature type="transmembrane region" description="Helical" evidence="1">
    <location>
        <begin position="12"/>
        <end position="33"/>
    </location>
</feature>
<dbReference type="KEGG" id="lagg:B0E33_23725"/>
<keyword evidence="1" id="KW-0812">Transmembrane</keyword>
<dbReference type="OrthoDB" id="9803673at2"/>
<evidence type="ECO:0000313" key="3">
    <source>
        <dbReference type="Proteomes" id="UP000048926"/>
    </source>
</evidence>
<feature type="transmembrane region" description="Helical" evidence="1">
    <location>
        <begin position="45"/>
        <end position="66"/>
    </location>
</feature>
<dbReference type="EMBL" id="CXST01000001">
    <property type="protein sequence ID" value="CTQ42858.1"/>
    <property type="molecule type" value="Genomic_DNA"/>
</dbReference>
<feature type="transmembrane region" description="Helical" evidence="1">
    <location>
        <begin position="119"/>
        <end position="137"/>
    </location>
</feature>
<feature type="transmembrane region" description="Helical" evidence="1">
    <location>
        <begin position="174"/>
        <end position="195"/>
    </location>
</feature>
<protein>
    <submittedName>
        <fullName evidence="2">Uncharacterized protein</fullName>
    </submittedName>
</protein>
<keyword evidence="1" id="KW-1133">Transmembrane helix</keyword>
<dbReference type="Proteomes" id="UP000048926">
    <property type="component" value="Unassembled WGS sequence"/>
</dbReference>
<accession>A0A0M6Y0N4</accession>
<feature type="transmembrane region" description="Helical" evidence="1">
    <location>
        <begin position="149"/>
        <end position="167"/>
    </location>
</feature>
<evidence type="ECO:0000256" key="1">
    <source>
        <dbReference type="SAM" id="Phobius"/>
    </source>
</evidence>
<gene>
    <name evidence="2" type="ORF">LAL4801_01295</name>
</gene>
<evidence type="ECO:0000313" key="2">
    <source>
        <dbReference type="EMBL" id="CTQ42858.1"/>
    </source>
</evidence>
<name>A0A0M6Y0N4_9HYPH</name>
<organism evidence="2 3">
    <name type="scientific">Roseibium aggregatum</name>
    <dbReference type="NCBI Taxonomy" id="187304"/>
    <lineage>
        <taxon>Bacteria</taxon>
        <taxon>Pseudomonadati</taxon>
        <taxon>Pseudomonadota</taxon>
        <taxon>Alphaproteobacteria</taxon>
        <taxon>Hyphomicrobiales</taxon>
        <taxon>Stappiaceae</taxon>
        <taxon>Roseibium</taxon>
    </lineage>
</organism>
<dbReference type="AlphaFoldDB" id="A0A0M6Y0N4"/>
<keyword evidence="1" id="KW-0472">Membrane</keyword>
<feature type="transmembrane region" description="Helical" evidence="1">
    <location>
        <begin position="78"/>
        <end position="99"/>
    </location>
</feature>